<evidence type="ECO:0000313" key="1">
    <source>
        <dbReference type="EMBL" id="GAH87284.1"/>
    </source>
</evidence>
<dbReference type="InterPro" id="IPR024705">
    <property type="entry name" value="Ssp411"/>
</dbReference>
<accession>X1KAM9</accession>
<dbReference type="Gene3D" id="1.50.10.10">
    <property type="match status" value="1"/>
</dbReference>
<dbReference type="EMBL" id="BARU01041337">
    <property type="protein sequence ID" value="GAH87284.1"/>
    <property type="molecule type" value="Genomic_DNA"/>
</dbReference>
<dbReference type="InterPro" id="IPR008928">
    <property type="entry name" value="6-hairpin_glycosidase_sf"/>
</dbReference>
<proteinExistence type="predicted"/>
<dbReference type="AlphaFoldDB" id="X1KAM9"/>
<name>X1KAM9_9ZZZZ</name>
<comment type="caution">
    <text evidence="1">The sequence shown here is derived from an EMBL/GenBank/DDBJ whole genome shotgun (WGS) entry which is preliminary data.</text>
</comment>
<gene>
    <name evidence="1" type="ORF">S03H2_63751</name>
</gene>
<evidence type="ECO:0008006" key="2">
    <source>
        <dbReference type="Google" id="ProtNLM"/>
    </source>
</evidence>
<protein>
    <recommendedName>
        <fullName evidence="2">DUF255 domain-containing protein</fullName>
    </recommendedName>
</protein>
<dbReference type="InterPro" id="IPR012341">
    <property type="entry name" value="6hp_glycosidase-like_sf"/>
</dbReference>
<dbReference type="PANTHER" id="PTHR42899">
    <property type="entry name" value="SPERMATOGENESIS-ASSOCIATED PROTEIN 20"/>
    <property type="match status" value="1"/>
</dbReference>
<feature type="non-terminal residue" evidence="1">
    <location>
        <position position="224"/>
    </location>
</feature>
<sequence length="224" mass="25544">LRYWKRTGNPRPLEIVEETLGAMRQGGIYDQVGFGFHRYSTDSAWLVPHFEKMLYDQAMLTMAYTETYQATGKEEYAATVREIIHYVLRDMTDPQGAFYTAEDAESEGEEGRFYVWTEDEVRQALDKGDADLATRLFSVETAGNFEGGMTGKKTGRNIFHLRDSFKEFASRLGMPDKELGGKVQAIRSKLLAVREKRPRLHRDDKIITDWNGLMVAALAKAARV</sequence>
<reference evidence="1" key="1">
    <citation type="journal article" date="2014" name="Front. Microbiol.">
        <title>High frequency of phylogenetically diverse reductive dehalogenase-homologous genes in deep subseafloor sedimentary metagenomes.</title>
        <authorList>
            <person name="Kawai M."/>
            <person name="Futagami T."/>
            <person name="Toyoda A."/>
            <person name="Takaki Y."/>
            <person name="Nishi S."/>
            <person name="Hori S."/>
            <person name="Arai W."/>
            <person name="Tsubouchi T."/>
            <person name="Morono Y."/>
            <person name="Uchiyama I."/>
            <person name="Ito T."/>
            <person name="Fujiyama A."/>
            <person name="Inagaki F."/>
            <person name="Takami H."/>
        </authorList>
    </citation>
    <scope>NUCLEOTIDE SEQUENCE</scope>
    <source>
        <strain evidence="1">Expedition CK06-06</strain>
    </source>
</reference>
<organism evidence="1">
    <name type="scientific">marine sediment metagenome</name>
    <dbReference type="NCBI Taxonomy" id="412755"/>
    <lineage>
        <taxon>unclassified sequences</taxon>
        <taxon>metagenomes</taxon>
        <taxon>ecological metagenomes</taxon>
    </lineage>
</organism>
<dbReference type="GO" id="GO:0005975">
    <property type="term" value="P:carbohydrate metabolic process"/>
    <property type="evidence" value="ECO:0007669"/>
    <property type="project" value="InterPro"/>
</dbReference>
<feature type="non-terminal residue" evidence="1">
    <location>
        <position position="1"/>
    </location>
</feature>
<dbReference type="PANTHER" id="PTHR42899:SF1">
    <property type="entry name" value="SPERMATOGENESIS-ASSOCIATED PROTEIN 20"/>
    <property type="match status" value="1"/>
</dbReference>
<dbReference type="SUPFAM" id="SSF48208">
    <property type="entry name" value="Six-hairpin glycosidases"/>
    <property type="match status" value="1"/>
</dbReference>